<evidence type="ECO:0000256" key="1">
    <source>
        <dbReference type="SAM" id="MobiDB-lite"/>
    </source>
</evidence>
<proteinExistence type="predicted"/>
<sequence length="300" mass="33667">MGGWGEAGVRREPYEAKSGLGKSDMRRLKGETSVLRPSLPSIQQRATNIAIARRRYTTSLLVVRNQERQSQGMPHVDVKQPRSSEKTAPYACLRKKKMTSHQRQILRDHMLGPSTPILSPPPAPILRHPFRLPIRQNVIGTADPSPPPSSSRHVAFSPLRCHTIAPLAARPPRSTALLRHVCLAHCRQASSLPCLFSAKRKPGKRKHETRRPGYIASSSRQSTTSPSSRVSPSSKINRNDNVDVKRSSRVPRPSEKTAPYAFLRERRMTSRQRVNSPRPDAWVHTPRFPPCLDESAARHL</sequence>
<reference evidence="2 3" key="1">
    <citation type="journal article" date="2024" name="J Genomics">
        <title>Draft genome sequencing and assembly of Favolaschia claudopus CIRM-BRFM 2984 isolated from oak limbs.</title>
        <authorList>
            <person name="Navarro D."/>
            <person name="Drula E."/>
            <person name="Chaduli D."/>
            <person name="Cazenave R."/>
            <person name="Ahrendt S."/>
            <person name="Wang J."/>
            <person name="Lipzen A."/>
            <person name="Daum C."/>
            <person name="Barry K."/>
            <person name="Grigoriev I.V."/>
            <person name="Favel A."/>
            <person name="Rosso M.N."/>
            <person name="Martin F."/>
        </authorList>
    </citation>
    <scope>NUCLEOTIDE SEQUENCE [LARGE SCALE GENOMIC DNA]</scope>
    <source>
        <strain evidence="2 3">CIRM-BRFM 2984</strain>
    </source>
</reference>
<feature type="compositionally biased region" description="Basic and acidic residues" evidence="1">
    <location>
        <begin position="237"/>
        <end position="246"/>
    </location>
</feature>
<feature type="compositionally biased region" description="Basic and acidic residues" evidence="1">
    <location>
        <begin position="76"/>
        <end position="85"/>
    </location>
</feature>
<dbReference type="Proteomes" id="UP001362999">
    <property type="component" value="Unassembled WGS sequence"/>
</dbReference>
<feature type="compositionally biased region" description="Low complexity" evidence="1">
    <location>
        <begin position="217"/>
        <end position="234"/>
    </location>
</feature>
<protein>
    <submittedName>
        <fullName evidence="2">Uncharacterized protein</fullName>
    </submittedName>
</protein>
<accession>A0AAW0DZY5</accession>
<feature type="region of interest" description="Disordered" evidence="1">
    <location>
        <begin position="200"/>
        <end position="281"/>
    </location>
</feature>
<feature type="region of interest" description="Disordered" evidence="1">
    <location>
        <begin position="1"/>
        <end position="33"/>
    </location>
</feature>
<gene>
    <name evidence="2" type="ORF">R3P38DRAFT_1375278</name>
</gene>
<name>A0AAW0DZY5_9AGAR</name>
<organism evidence="2 3">
    <name type="scientific">Favolaschia claudopus</name>
    <dbReference type="NCBI Taxonomy" id="2862362"/>
    <lineage>
        <taxon>Eukaryota</taxon>
        <taxon>Fungi</taxon>
        <taxon>Dikarya</taxon>
        <taxon>Basidiomycota</taxon>
        <taxon>Agaricomycotina</taxon>
        <taxon>Agaricomycetes</taxon>
        <taxon>Agaricomycetidae</taxon>
        <taxon>Agaricales</taxon>
        <taxon>Marasmiineae</taxon>
        <taxon>Mycenaceae</taxon>
        <taxon>Favolaschia</taxon>
    </lineage>
</organism>
<evidence type="ECO:0000313" key="2">
    <source>
        <dbReference type="EMBL" id="KAK7056043.1"/>
    </source>
</evidence>
<evidence type="ECO:0000313" key="3">
    <source>
        <dbReference type="Proteomes" id="UP001362999"/>
    </source>
</evidence>
<comment type="caution">
    <text evidence="2">The sequence shown here is derived from an EMBL/GenBank/DDBJ whole genome shotgun (WGS) entry which is preliminary data.</text>
</comment>
<feature type="region of interest" description="Disordered" evidence="1">
    <location>
        <begin position="67"/>
        <end position="87"/>
    </location>
</feature>
<feature type="compositionally biased region" description="Basic residues" evidence="1">
    <location>
        <begin position="200"/>
        <end position="209"/>
    </location>
</feature>
<keyword evidence="3" id="KW-1185">Reference proteome</keyword>
<dbReference type="AlphaFoldDB" id="A0AAW0DZY5"/>
<dbReference type="EMBL" id="JAWWNJ010000005">
    <property type="protein sequence ID" value="KAK7056043.1"/>
    <property type="molecule type" value="Genomic_DNA"/>
</dbReference>